<dbReference type="Pfam" id="PF11239">
    <property type="entry name" value="DUF3040"/>
    <property type="match status" value="1"/>
</dbReference>
<dbReference type="Proteomes" id="UP001575652">
    <property type="component" value="Unassembled WGS sequence"/>
</dbReference>
<feature type="region of interest" description="Disordered" evidence="1">
    <location>
        <begin position="89"/>
        <end position="122"/>
    </location>
</feature>
<dbReference type="EMBL" id="JBHDLJ010000001">
    <property type="protein sequence ID" value="MFB0833384.1"/>
    <property type="molecule type" value="Genomic_DNA"/>
</dbReference>
<evidence type="ECO:0000313" key="3">
    <source>
        <dbReference type="EMBL" id="MFB0833384.1"/>
    </source>
</evidence>
<feature type="compositionally biased region" description="Basic and acidic residues" evidence="1">
    <location>
        <begin position="110"/>
        <end position="122"/>
    </location>
</feature>
<evidence type="ECO:0000256" key="1">
    <source>
        <dbReference type="SAM" id="MobiDB-lite"/>
    </source>
</evidence>
<keyword evidence="2" id="KW-0812">Transmembrane</keyword>
<name>A0ABV4UIQ9_9MICC</name>
<organism evidence="3 4">
    <name type="scientific">Arthrobacter halodurans</name>
    <dbReference type="NCBI Taxonomy" id="516699"/>
    <lineage>
        <taxon>Bacteria</taxon>
        <taxon>Bacillati</taxon>
        <taxon>Actinomycetota</taxon>
        <taxon>Actinomycetes</taxon>
        <taxon>Micrococcales</taxon>
        <taxon>Micrococcaceae</taxon>
        <taxon>Arthrobacter</taxon>
    </lineage>
</organism>
<keyword evidence="2" id="KW-0472">Membrane</keyword>
<sequence length="122" mass="13269">MPLSEHEQRLLEQLEKQLHEDHRFASSMKNSTSPGGFSTRNIAIGALIGVAGIVVLILGISSQWIPVGVIGFAMMCAGVYVALSRSSLGRFGGKSASKGSRQKSSFMSDLESKWDARRRDDE</sequence>
<proteinExistence type="predicted"/>
<dbReference type="InterPro" id="IPR021401">
    <property type="entry name" value="DUF3040"/>
</dbReference>
<keyword evidence="2" id="KW-1133">Transmembrane helix</keyword>
<feature type="compositionally biased region" description="Polar residues" evidence="1">
    <location>
        <begin position="97"/>
        <end position="107"/>
    </location>
</feature>
<keyword evidence="4" id="KW-1185">Reference proteome</keyword>
<reference evidence="3 4" key="1">
    <citation type="submission" date="2024-09" db="EMBL/GenBank/DDBJ databases">
        <authorList>
            <person name="Salinas-Garcia M.A."/>
            <person name="Prieme A."/>
        </authorList>
    </citation>
    <scope>NUCLEOTIDE SEQUENCE [LARGE SCALE GENOMIC DNA]</scope>
    <source>
        <strain evidence="3 4">DSM 21081</strain>
    </source>
</reference>
<dbReference type="RefSeq" id="WP_373970539.1">
    <property type="nucleotide sequence ID" value="NZ_JBHDLJ010000001.1"/>
</dbReference>
<accession>A0ABV4UIQ9</accession>
<comment type="caution">
    <text evidence="3">The sequence shown here is derived from an EMBL/GenBank/DDBJ whole genome shotgun (WGS) entry which is preliminary data.</text>
</comment>
<evidence type="ECO:0000313" key="4">
    <source>
        <dbReference type="Proteomes" id="UP001575652"/>
    </source>
</evidence>
<evidence type="ECO:0000256" key="2">
    <source>
        <dbReference type="SAM" id="Phobius"/>
    </source>
</evidence>
<feature type="transmembrane region" description="Helical" evidence="2">
    <location>
        <begin position="64"/>
        <end position="83"/>
    </location>
</feature>
<protein>
    <submittedName>
        <fullName evidence="3">DUF3040 domain-containing protein</fullName>
    </submittedName>
</protein>
<gene>
    <name evidence="3" type="ORF">ACETWP_02180</name>
</gene>
<feature type="transmembrane region" description="Helical" evidence="2">
    <location>
        <begin position="37"/>
        <end position="58"/>
    </location>
</feature>